<dbReference type="InterPro" id="IPR005119">
    <property type="entry name" value="LysR_subst-bd"/>
</dbReference>
<evidence type="ECO:0000313" key="9">
    <source>
        <dbReference type="Proteomes" id="UP000255110"/>
    </source>
</evidence>
<dbReference type="RefSeq" id="WP_058476677.1">
    <property type="nucleotide sequence ID" value="NZ_CAAAIO010000005.1"/>
</dbReference>
<dbReference type="STRING" id="460.Lstg_1100"/>
<evidence type="ECO:0000256" key="2">
    <source>
        <dbReference type="ARBA" id="ARBA00023015"/>
    </source>
</evidence>
<keyword evidence="3" id="KW-0238">DNA-binding</keyword>
<evidence type="ECO:0000259" key="5">
    <source>
        <dbReference type="PROSITE" id="PS50931"/>
    </source>
</evidence>
<evidence type="ECO:0000313" key="8">
    <source>
        <dbReference type="Proteomes" id="UP000054820"/>
    </source>
</evidence>
<dbReference type="InterPro" id="IPR000847">
    <property type="entry name" value="LysR_HTH_N"/>
</dbReference>
<comment type="similarity">
    <text evidence="1">Belongs to the LysR transcriptional regulatory family.</text>
</comment>
<evidence type="ECO:0000256" key="1">
    <source>
        <dbReference type="ARBA" id="ARBA00009437"/>
    </source>
</evidence>
<dbReference type="PRINTS" id="PR00039">
    <property type="entry name" value="HTHLYSR"/>
</dbReference>
<dbReference type="GO" id="GO:0000976">
    <property type="term" value="F:transcription cis-regulatory region binding"/>
    <property type="evidence" value="ECO:0007669"/>
    <property type="project" value="TreeGrafter"/>
</dbReference>
<dbReference type="AlphaFoldDB" id="A0A378LEI9"/>
<dbReference type="PANTHER" id="PTHR30126">
    <property type="entry name" value="HTH-TYPE TRANSCRIPTIONAL REGULATOR"/>
    <property type="match status" value="1"/>
</dbReference>
<dbReference type="PROSITE" id="PS50931">
    <property type="entry name" value="HTH_LYSR"/>
    <property type="match status" value="1"/>
</dbReference>
<dbReference type="Pfam" id="PF00126">
    <property type="entry name" value="HTH_1"/>
    <property type="match status" value="1"/>
</dbReference>
<name>A0A378LEI9_9GAMM</name>
<keyword evidence="2" id="KW-0805">Transcription regulation</keyword>
<feature type="domain" description="HTH lysR-type" evidence="5">
    <location>
        <begin position="1"/>
        <end position="58"/>
    </location>
</feature>
<dbReference type="InterPro" id="IPR036390">
    <property type="entry name" value="WH_DNA-bd_sf"/>
</dbReference>
<dbReference type="SUPFAM" id="SSF53850">
    <property type="entry name" value="Periplasmic binding protein-like II"/>
    <property type="match status" value="1"/>
</dbReference>
<proteinExistence type="inferred from homology"/>
<keyword evidence="4" id="KW-0804">Transcription</keyword>
<evidence type="ECO:0000313" key="7">
    <source>
        <dbReference type="EMBL" id="STY24278.1"/>
    </source>
</evidence>
<dbReference type="OrthoDB" id="9803735at2"/>
<dbReference type="Gene3D" id="1.10.10.10">
    <property type="entry name" value="Winged helix-like DNA-binding domain superfamily/Winged helix DNA-binding domain"/>
    <property type="match status" value="1"/>
</dbReference>
<dbReference type="GO" id="GO:0003700">
    <property type="term" value="F:DNA-binding transcription factor activity"/>
    <property type="evidence" value="ECO:0007669"/>
    <property type="project" value="InterPro"/>
</dbReference>
<dbReference type="Proteomes" id="UP000054820">
    <property type="component" value="Unassembled WGS sequence"/>
</dbReference>
<dbReference type="EMBL" id="UGOY01000001">
    <property type="protein sequence ID" value="STY24278.1"/>
    <property type="molecule type" value="Genomic_DNA"/>
</dbReference>
<dbReference type="Proteomes" id="UP000255110">
    <property type="component" value="Unassembled WGS sequence"/>
</dbReference>
<gene>
    <name evidence="7" type="primary">cmpR</name>
    <name evidence="6" type="ORF">Lstg_1100</name>
    <name evidence="7" type="ORF">NCTC11991_02895</name>
</gene>
<dbReference type="PANTHER" id="PTHR30126:SF64">
    <property type="entry name" value="HTH-TYPE TRANSCRIPTIONAL REGULATOR CITR"/>
    <property type="match status" value="1"/>
</dbReference>
<reference evidence="7 9" key="2">
    <citation type="submission" date="2018-06" db="EMBL/GenBank/DDBJ databases">
        <authorList>
            <consortium name="Pathogen Informatics"/>
            <person name="Doyle S."/>
        </authorList>
    </citation>
    <scope>NUCLEOTIDE SEQUENCE [LARGE SCALE GENOMIC DNA]</scope>
    <source>
        <strain evidence="7 9">NCTC11991</strain>
    </source>
</reference>
<sequence>MNSNELKTFLMVYEYRSFSIAAKRLYVTQSAVSKRINNLEIEFKVKLFETRGGLLFPTMEGELLIPYARLLLHTMYNAADNLKNPELEEIPVFLGTSTFPALQFLPLFIDYLMANQINFPNFHIKQMMKQELVPGLQNGLIDLALTTEDLVVDSAIISHQLDEEDVIIVVSPKHELANEKKVDLAKLAQYRCILTERGFSIRDNLERIFSKHELPLPVGHELFSFDAIKKLVKTGLGWSALPKQYCDHELVNLEINNYSEKIRLCWYCHKNRVSSKIIQYVGELLKNSIHHIHYQ</sequence>
<protein>
    <submittedName>
        <fullName evidence="7">LysR family transcriptional regulator</fullName>
    </submittedName>
</protein>
<dbReference type="InterPro" id="IPR036388">
    <property type="entry name" value="WH-like_DNA-bd_sf"/>
</dbReference>
<dbReference type="EMBL" id="LNYZ01000008">
    <property type="protein sequence ID" value="KTD78631.1"/>
    <property type="molecule type" value="Genomic_DNA"/>
</dbReference>
<dbReference type="SUPFAM" id="SSF46785">
    <property type="entry name" value="Winged helix' DNA-binding domain"/>
    <property type="match status" value="1"/>
</dbReference>
<dbReference type="Pfam" id="PF03466">
    <property type="entry name" value="LysR_substrate"/>
    <property type="match status" value="1"/>
</dbReference>
<evidence type="ECO:0000256" key="3">
    <source>
        <dbReference type="ARBA" id="ARBA00023125"/>
    </source>
</evidence>
<dbReference type="CDD" id="cd05466">
    <property type="entry name" value="PBP2_LTTR_substrate"/>
    <property type="match status" value="1"/>
</dbReference>
<accession>A0A378LEI9</accession>
<reference evidence="6 8" key="1">
    <citation type="submission" date="2015-11" db="EMBL/GenBank/DDBJ databases">
        <title>Genomic analysis of 38 Legionella species identifies large and diverse effector repertoires.</title>
        <authorList>
            <person name="Burstein D."/>
            <person name="Amaro F."/>
            <person name="Zusman T."/>
            <person name="Lifshitz Z."/>
            <person name="Cohen O."/>
            <person name="Gilbert J.A."/>
            <person name="Pupko T."/>
            <person name="Shuman H.A."/>
            <person name="Segal G."/>
        </authorList>
    </citation>
    <scope>NUCLEOTIDE SEQUENCE [LARGE SCALE GENOMIC DNA]</scope>
    <source>
        <strain evidence="6 8">SC-18-C9</strain>
    </source>
</reference>
<evidence type="ECO:0000313" key="6">
    <source>
        <dbReference type="EMBL" id="KTD78631.1"/>
    </source>
</evidence>
<dbReference type="Gene3D" id="3.40.190.290">
    <property type="match status" value="1"/>
</dbReference>
<evidence type="ECO:0000256" key="4">
    <source>
        <dbReference type="ARBA" id="ARBA00023163"/>
    </source>
</evidence>
<organism evidence="7 9">
    <name type="scientific">Legionella steigerwaltii</name>
    <dbReference type="NCBI Taxonomy" id="460"/>
    <lineage>
        <taxon>Bacteria</taxon>
        <taxon>Pseudomonadati</taxon>
        <taxon>Pseudomonadota</taxon>
        <taxon>Gammaproteobacteria</taxon>
        <taxon>Legionellales</taxon>
        <taxon>Legionellaceae</taxon>
        <taxon>Legionella</taxon>
    </lineage>
</organism>
<keyword evidence="8" id="KW-1185">Reference proteome</keyword>